<name>D8M8W3_BLAHO</name>
<evidence type="ECO:0000313" key="3">
    <source>
        <dbReference type="Proteomes" id="UP000008312"/>
    </source>
</evidence>
<dbReference type="Pfam" id="PF14668">
    <property type="entry name" value="RICTOR_V"/>
    <property type="match status" value="1"/>
</dbReference>
<dbReference type="PANTHER" id="PTHR13298:SF11">
    <property type="entry name" value="RAPAMYCIN-INSENSITIVE COMPANION OF MTOR"/>
    <property type="match status" value="1"/>
</dbReference>
<protein>
    <recommendedName>
        <fullName evidence="1">Rapamycin-insensitive companion of mTOR domain-containing protein</fullName>
    </recommendedName>
</protein>
<evidence type="ECO:0000259" key="1">
    <source>
        <dbReference type="SMART" id="SM01310"/>
    </source>
</evidence>
<dbReference type="OrthoDB" id="271111at2759"/>
<evidence type="ECO:0000313" key="2">
    <source>
        <dbReference type="EMBL" id="CBK24502.2"/>
    </source>
</evidence>
<proteinExistence type="predicted"/>
<dbReference type="AlphaFoldDB" id="D8M8W3"/>
<dbReference type="PANTHER" id="PTHR13298">
    <property type="entry name" value="CYTOSOLIC REGULATOR PIANISSIMO"/>
    <property type="match status" value="1"/>
</dbReference>
<accession>D8M8W3</accession>
<gene>
    <name evidence="2" type="ORF">GSBLH_T00006787001</name>
</gene>
<dbReference type="InterPro" id="IPR028268">
    <property type="entry name" value="Pianissimo_fam"/>
</dbReference>
<dbReference type="RefSeq" id="XP_012898550.1">
    <property type="nucleotide sequence ID" value="XM_013043096.1"/>
</dbReference>
<dbReference type="InParanoid" id="D8M8W3"/>
<dbReference type="GO" id="GO:0031932">
    <property type="term" value="C:TORC2 complex"/>
    <property type="evidence" value="ECO:0007669"/>
    <property type="project" value="InterPro"/>
</dbReference>
<dbReference type="SMART" id="SM01310">
    <property type="entry name" value="RICTOR_V"/>
    <property type="match status" value="1"/>
</dbReference>
<keyword evidence="3" id="KW-1185">Reference proteome</keyword>
<dbReference type="EMBL" id="FN668688">
    <property type="protein sequence ID" value="CBK24502.2"/>
    <property type="molecule type" value="Genomic_DNA"/>
</dbReference>
<dbReference type="InterPro" id="IPR029452">
    <property type="entry name" value="RICTOR_V"/>
</dbReference>
<dbReference type="GO" id="GO:0038203">
    <property type="term" value="P:TORC2 signaling"/>
    <property type="evidence" value="ECO:0007669"/>
    <property type="project" value="TreeGrafter"/>
</dbReference>
<dbReference type="GeneID" id="24922911"/>
<sequence>MMQIMHDDLFHVWWMACIPWQMKAVAADERVNVDVSVEFVAPHDRAQGSDLLHSTVRLRGTFTDETNHIVSPVILFEGDSIQVDLFIGEDLIWHNNLSCDIRQNETVTPESIRWQTLHSKNDHWSDSDLVRVSTGCCVWNVAYLTADDCYRVPLPVVIHPHLIASLFSSEKGQQFLHERINMSELCKIAFNPDETLINRRAIVWTIAHIAVKEGGIAYLQEFCHCNAVESLLHMALSDPILSMRAVVLMASSFMASNPSLHKAIEEQGWFCDSYCGNSVCLPLVPFAEIVSENGLLLCCDHFRIQTKKELSASEFSDLFNPLHNKEIMHSKLSMCPSDISVNAATITEAESLILELITSLNSVILCQEAEKRLSELNQVHPEYFLQPRLYVYMQHLLSAISLSWKWREYVFDLFSKLNWDAEQWEIFDSVGCVLATLISIFHKKK</sequence>
<dbReference type="Proteomes" id="UP000008312">
    <property type="component" value="Unassembled WGS sequence"/>
</dbReference>
<feature type="domain" description="Rapamycin-insensitive companion of mTOR" evidence="1">
    <location>
        <begin position="196"/>
        <end position="271"/>
    </location>
</feature>
<organism evidence="2">
    <name type="scientific">Blastocystis hominis</name>
    <dbReference type="NCBI Taxonomy" id="12968"/>
    <lineage>
        <taxon>Eukaryota</taxon>
        <taxon>Sar</taxon>
        <taxon>Stramenopiles</taxon>
        <taxon>Bigyra</taxon>
        <taxon>Opalozoa</taxon>
        <taxon>Opalinata</taxon>
        <taxon>Blastocystidae</taxon>
        <taxon>Blastocystis</taxon>
    </lineage>
</organism>
<reference evidence="2" key="1">
    <citation type="submission" date="2010-02" db="EMBL/GenBank/DDBJ databases">
        <title>Sequencing and annotation of the Blastocystis hominis genome.</title>
        <authorList>
            <person name="Wincker P."/>
        </authorList>
    </citation>
    <scope>NUCLEOTIDE SEQUENCE</scope>
    <source>
        <strain evidence="2">Singapore isolate B</strain>
    </source>
</reference>